<evidence type="ECO:0000313" key="11">
    <source>
        <dbReference type="Proteomes" id="UP000502118"/>
    </source>
</evidence>
<keyword evidence="5 6" id="KW-0687">Ribonucleoprotein</keyword>
<keyword evidence="11" id="KW-1185">Reference proteome</keyword>
<evidence type="ECO:0000313" key="10">
    <source>
        <dbReference type="EMBL" id="QJR43980.1"/>
    </source>
</evidence>
<evidence type="ECO:0000259" key="9">
    <source>
        <dbReference type="Pfam" id="PF00347"/>
    </source>
</evidence>
<dbReference type="GO" id="GO:0003735">
    <property type="term" value="F:structural constituent of ribosome"/>
    <property type="evidence" value="ECO:0007669"/>
    <property type="project" value="UniProtKB-UniRule"/>
</dbReference>
<name>A0A6M4JAP9_9MOLU</name>
<dbReference type="KEGG" id="mmio:HLA92_00780"/>
<dbReference type="Gene3D" id="3.90.930.12">
    <property type="entry name" value="Ribosomal protein L6, alpha-beta domain"/>
    <property type="match status" value="2"/>
</dbReference>
<dbReference type="NCBIfam" id="TIGR03654">
    <property type="entry name" value="L6_bact"/>
    <property type="match status" value="1"/>
</dbReference>
<dbReference type="FunFam" id="3.90.930.12:FF:000002">
    <property type="entry name" value="50S ribosomal protein L6"/>
    <property type="match status" value="1"/>
</dbReference>
<evidence type="ECO:0000256" key="4">
    <source>
        <dbReference type="ARBA" id="ARBA00022980"/>
    </source>
</evidence>
<accession>A0A6M4JAP9</accession>
<evidence type="ECO:0000256" key="3">
    <source>
        <dbReference type="ARBA" id="ARBA00022884"/>
    </source>
</evidence>
<dbReference type="HAMAP" id="MF_01365_B">
    <property type="entry name" value="Ribosomal_uL6_B"/>
    <property type="match status" value="1"/>
</dbReference>
<gene>
    <name evidence="6 10" type="primary">rplF</name>
    <name evidence="10" type="ORF">HLA92_00780</name>
</gene>
<dbReference type="InterPro" id="IPR036789">
    <property type="entry name" value="Ribosomal_uL6-like_a/b-dom_sf"/>
</dbReference>
<proteinExistence type="inferred from homology"/>
<evidence type="ECO:0000256" key="5">
    <source>
        <dbReference type="ARBA" id="ARBA00023274"/>
    </source>
</evidence>
<dbReference type="Proteomes" id="UP000502118">
    <property type="component" value="Chromosome"/>
</dbReference>
<sequence>MSRVGKRILQIPTNVEVNITNNTVHVKGPKGTLEYTFNSLINVLIENNTVTTQRKNEEKHTKQLHGTTNSLIASMLKGVSEGFTKEIEIIGVGYKATQKGNQIEVISGYSHPVLVDIPSNLDVKVVKPTYITISGIDKQAVGQFAAILRDIRRPSPYSGKGIMYKGEKIRRKEGKTASK</sequence>
<evidence type="ECO:0000256" key="8">
    <source>
        <dbReference type="RuleBase" id="RU003870"/>
    </source>
</evidence>
<dbReference type="EMBL" id="CP053097">
    <property type="protein sequence ID" value="QJR43980.1"/>
    <property type="molecule type" value="Genomic_DNA"/>
</dbReference>
<comment type="similarity">
    <text evidence="1 6 7">Belongs to the universal ribosomal protein uL6 family.</text>
</comment>
<feature type="domain" description="Large ribosomal subunit protein uL6 alpha-beta" evidence="9">
    <location>
        <begin position="11"/>
        <end position="82"/>
    </location>
</feature>
<reference evidence="10 11" key="1">
    <citation type="submission" date="2020-05" db="EMBL/GenBank/DDBJ databases">
        <title>Novel Mycoplasma species detected in Mirounga angustirostris (northern elephant seal) from the USA.</title>
        <authorList>
            <person name="Volokhov D.V."/>
        </authorList>
    </citation>
    <scope>NUCLEOTIDE SEQUENCE [LARGE SCALE GENOMIC DNA]</scope>
    <source>
        <strain evidence="10 11">Mirounga ES2806-NAS</strain>
    </source>
</reference>
<dbReference type="FunFam" id="3.90.930.12:FF:000001">
    <property type="entry name" value="50S ribosomal protein L6"/>
    <property type="match status" value="1"/>
</dbReference>
<dbReference type="InterPro" id="IPR020040">
    <property type="entry name" value="Ribosomal_uL6_a/b-dom"/>
</dbReference>
<dbReference type="InterPro" id="IPR019906">
    <property type="entry name" value="Ribosomal_uL6_bac-type"/>
</dbReference>
<evidence type="ECO:0000256" key="6">
    <source>
        <dbReference type="HAMAP-Rule" id="MF_01365"/>
    </source>
</evidence>
<comment type="subunit">
    <text evidence="6">Part of the 50S ribosomal subunit.</text>
</comment>
<dbReference type="Pfam" id="PF00347">
    <property type="entry name" value="Ribosomal_L6"/>
    <property type="match status" value="2"/>
</dbReference>
<protein>
    <recommendedName>
        <fullName evidence="6">Large ribosomal subunit protein uL6</fullName>
    </recommendedName>
</protein>
<keyword evidence="3 6" id="KW-0694">RNA-binding</keyword>
<keyword evidence="4 6" id="KW-0689">Ribosomal protein</keyword>
<feature type="domain" description="Large ribosomal subunit protein uL6 alpha-beta" evidence="9">
    <location>
        <begin position="90"/>
        <end position="164"/>
    </location>
</feature>
<dbReference type="AlphaFoldDB" id="A0A6M4JAP9"/>
<dbReference type="SUPFAM" id="SSF56053">
    <property type="entry name" value="Ribosomal protein L6"/>
    <property type="match status" value="2"/>
</dbReference>
<dbReference type="GO" id="GO:0022625">
    <property type="term" value="C:cytosolic large ribosomal subunit"/>
    <property type="evidence" value="ECO:0007669"/>
    <property type="project" value="UniProtKB-UniRule"/>
</dbReference>
<dbReference type="GO" id="GO:0002181">
    <property type="term" value="P:cytoplasmic translation"/>
    <property type="evidence" value="ECO:0007669"/>
    <property type="project" value="TreeGrafter"/>
</dbReference>
<dbReference type="InterPro" id="IPR000702">
    <property type="entry name" value="Ribosomal_uL6-like"/>
</dbReference>
<dbReference type="PIRSF" id="PIRSF002162">
    <property type="entry name" value="Ribosomal_L6"/>
    <property type="match status" value="1"/>
</dbReference>
<dbReference type="PRINTS" id="PR00059">
    <property type="entry name" value="RIBOSOMALL6"/>
</dbReference>
<evidence type="ECO:0000256" key="7">
    <source>
        <dbReference type="RuleBase" id="RU003869"/>
    </source>
</evidence>
<comment type="function">
    <text evidence="6 8">This protein binds to the 23S rRNA, and is important in its secondary structure. It is located near the subunit interface in the base of the L7/L12 stalk, and near the tRNA binding site of the peptidyltransferase center.</text>
</comment>
<dbReference type="PANTHER" id="PTHR11655">
    <property type="entry name" value="60S/50S RIBOSOMAL PROTEIN L6/L9"/>
    <property type="match status" value="1"/>
</dbReference>
<organism evidence="10 11">
    <name type="scientific">Mycoplasma miroungirhinis</name>
    <dbReference type="NCBI Taxonomy" id="754516"/>
    <lineage>
        <taxon>Bacteria</taxon>
        <taxon>Bacillati</taxon>
        <taxon>Mycoplasmatota</taxon>
        <taxon>Mollicutes</taxon>
        <taxon>Mycoplasmataceae</taxon>
        <taxon>Mycoplasma</taxon>
    </lineage>
</organism>
<dbReference type="GO" id="GO:0019843">
    <property type="term" value="F:rRNA binding"/>
    <property type="evidence" value="ECO:0007669"/>
    <property type="project" value="UniProtKB-UniRule"/>
</dbReference>
<dbReference type="PANTHER" id="PTHR11655:SF14">
    <property type="entry name" value="LARGE RIBOSOMAL SUBUNIT PROTEIN UL6M"/>
    <property type="match status" value="1"/>
</dbReference>
<dbReference type="RefSeq" id="WP_171112572.1">
    <property type="nucleotide sequence ID" value="NZ_CP053097.1"/>
</dbReference>
<evidence type="ECO:0000256" key="2">
    <source>
        <dbReference type="ARBA" id="ARBA00022730"/>
    </source>
</evidence>
<evidence type="ECO:0000256" key="1">
    <source>
        <dbReference type="ARBA" id="ARBA00009356"/>
    </source>
</evidence>
<keyword evidence="2 6" id="KW-0699">rRNA-binding</keyword>